<evidence type="ECO:0000256" key="1">
    <source>
        <dbReference type="ARBA" id="ARBA00004141"/>
    </source>
</evidence>
<sequence>MPGNLGHHFVSSSRRDKKDAESVAAQLPSEELRLYYYVVHKQTPLRYVRPVEYANENVHVEISLALIGLDGLNERRQVMTSHIWLRQRWKNPFIYWNPDDYGGVRTVMVPKDVIWTPDIMAGNRHDHLETFCDVDMTYFPLDRHNCSIVYRSTNYNSTKLNITYSGNPELDMAHGTAILNMEWVIPESSVTHHRKQYGFDSEIYDDITAYVMVSRRHAYVIQLYVVPLVMFVLMTSSVFMLPAQTAHKFVLGIGLLISEILLLTSLDERHTVGISYSTKIRCILSVCHDVSVCIFSYPVPFTVMDVSRDDIKIIFYVARATILKHYRIYPAFARHVARVSYQNHHVIQMLVLLKGLGRLVCLYYEDFLCVDSTPDHIFDQYATSMDTISQGSANHPLDDAKVIREYNSHVVHRAEWRQLAAVVDRIFCLVFWAASIIFIVAMAIKL</sequence>
<evidence type="ECO:0000256" key="5">
    <source>
        <dbReference type="SAM" id="MobiDB-lite"/>
    </source>
</evidence>
<reference evidence="8" key="1">
    <citation type="journal article" date="2023" name="Mol. Biol. Evol.">
        <title>Third-Generation Sequencing Reveals the Adaptive Role of the Epigenome in Three Deep-Sea Polychaetes.</title>
        <authorList>
            <person name="Perez M."/>
            <person name="Aroh O."/>
            <person name="Sun Y."/>
            <person name="Lan Y."/>
            <person name="Juniper S.K."/>
            <person name="Young C.R."/>
            <person name="Angers B."/>
            <person name="Qian P.Y."/>
        </authorList>
    </citation>
    <scope>NUCLEOTIDE SEQUENCE</scope>
    <source>
        <strain evidence="8">P08H-3</strain>
    </source>
</reference>
<evidence type="ECO:0000259" key="7">
    <source>
        <dbReference type="Pfam" id="PF02931"/>
    </source>
</evidence>
<evidence type="ECO:0000256" key="3">
    <source>
        <dbReference type="ARBA" id="ARBA00022989"/>
    </source>
</evidence>
<dbReference type="Proteomes" id="UP001208570">
    <property type="component" value="Unassembled WGS sequence"/>
</dbReference>
<dbReference type="EMBL" id="JAODUP010000785">
    <property type="protein sequence ID" value="KAK2144112.1"/>
    <property type="molecule type" value="Genomic_DNA"/>
</dbReference>
<evidence type="ECO:0000256" key="6">
    <source>
        <dbReference type="SAM" id="Phobius"/>
    </source>
</evidence>
<feature type="transmembrane region" description="Helical" evidence="6">
    <location>
        <begin position="221"/>
        <end position="243"/>
    </location>
</feature>
<dbReference type="InterPro" id="IPR006202">
    <property type="entry name" value="Neur_chan_lig-bd"/>
</dbReference>
<dbReference type="GO" id="GO:0016020">
    <property type="term" value="C:membrane"/>
    <property type="evidence" value="ECO:0007669"/>
    <property type="project" value="UniProtKB-SubCell"/>
</dbReference>
<feature type="domain" description="Neurotransmitter-gated ion-channel ligand-binding" evidence="7">
    <location>
        <begin position="129"/>
        <end position="216"/>
    </location>
</feature>
<comment type="caution">
    <text evidence="8">The sequence shown here is derived from an EMBL/GenBank/DDBJ whole genome shotgun (WGS) entry which is preliminary data.</text>
</comment>
<feature type="domain" description="Neurotransmitter-gated ion-channel ligand-binding" evidence="7">
    <location>
        <begin position="47"/>
        <end position="126"/>
    </location>
</feature>
<keyword evidence="9" id="KW-1185">Reference proteome</keyword>
<dbReference type="AlphaFoldDB" id="A0AAD9MSG2"/>
<evidence type="ECO:0000256" key="4">
    <source>
        <dbReference type="ARBA" id="ARBA00023136"/>
    </source>
</evidence>
<dbReference type="InterPro" id="IPR036719">
    <property type="entry name" value="Neuro-gated_channel_TM_sf"/>
</dbReference>
<protein>
    <recommendedName>
        <fullName evidence="7">Neurotransmitter-gated ion-channel ligand-binding domain-containing protein</fullName>
    </recommendedName>
</protein>
<dbReference type="Pfam" id="PF02931">
    <property type="entry name" value="Neur_chan_LBD"/>
    <property type="match status" value="2"/>
</dbReference>
<evidence type="ECO:0000256" key="2">
    <source>
        <dbReference type="ARBA" id="ARBA00022692"/>
    </source>
</evidence>
<accession>A0AAD9MSG2</accession>
<keyword evidence="4 6" id="KW-0472">Membrane</keyword>
<dbReference type="GO" id="GO:0004888">
    <property type="term" value="F:transmembrane signaling receptor activity"/>
    <property type="evidence" value="ECO:0007669"/>
    <property type="project" value="InterPro"/>
</dbReference>
<comment type="subcellular location">
    <subcellularLocation>
        <location evidence="1">Membrane</location>
        <topology evidence="1">Multi-pass membrane protein</topology>
    </subcellularLocation>
</comment>
<dbReference type="PROSITE" id="PS00236">
    <property type="entry name" value="NEUROTR_ION_CHANNEL"/>
    <property type="match status" value="1"/>
</dbReference>
<dbReference type="PANTHER" id="PTHR18945">
    <property type="entry name" value="NEUROTRANSMITTER GATED ION CHANNEL"/>
    <property type="match status" value="1"/>
</dbReference>
<gene>
    <name evidence="8" type="ORF">LSH36_785g03104</name>
</gene>
<feature type="region of interest" description="Disordered" evidence="5">
    <location>
        <begin position="1"/>
        <end position="22"/>
    </location>
</feature>
<dbReference type="GO" id="GO:0005230">
    <property type="term" value="F:extracellular ligand-gated monoatomic ion channel activity"/>
    <property type="evidence" value="ECO:0007669"/>
    <property type="project" value="InterPro"/>
</dbReference>
<feature type="transmembrane region" description="Helical" evidence="6">
    <location>
        <begin position="426"/>
        <end position="444"/>
    </location>
</feature>
<dbReference type="SUPFAM" id="SSF63712">
    <property type="entry name" value="Nicotinic receptor ligand binding domain-like"/>
    <property type="match status" value="1"/>
</dbReference>
<dbReference type="InterPro" id="IPR006201">
    <property type="entry name" value="Neur_channel"/>
</dbReference>
<keyword evidence="3 6" id="KW-1133">Transmembrane helix</keyword>
<evidence type="ECO:0000313" key="9">
    <source>
        <dbReference type="Proteomes" id="UP001208570"/>
    </source>
</evidence>
<keyword evidence="2 6" id="KW-0812">Transmembrane</keyword>
<dbReference type="Gene3D" id="2.70.170.10">
    <property type="entry name" value="Neurotransmitter-gated ion-channel ligand-binding domain"/>
    <property type="match status" value="2"/>
</dbReference>
<name>A0AAD9MSG2_9ANNE</name>
<organism evidence="8 9">
    <name type="scientific">Paralvinella palmiformis</name>
    <dbReference type="NCBI Taxonomy" id="53620"/>
    <lineage>
        <taxon>Eukaryota</taxon>
        <taxon>Metazoa</taxon>
        <taxon>Spiralia</taxon>
        <taxon>Lophotrochozoa</taxon>
        <taxon>Annelida</taxon>
        <taxon>Polychaeta</taxon>
        <taxon>Sedentaria</taxon>
        <taxon>Canalipalpata</taxon>
        <taxon>Terebellida</taxon>
        <taxon>Terebelliformia</taxon>
        <taxon>Alvinellidae</taxon>
        <taxon>Paralvinella</taxon>
    </lineage>
</organism>
<dbReference type="SUPFAM" id="SSF90112">
    <property type="entry name" value="Neurotransmitter-gated ion-channel transmembrane pore"/>
    <property type="match status" value="1"/>
</dbReference>
<dbReference type="InterPro" id="IPR018000">
    <property type="entry name" value="Neurotransmitter_ion_chnl_CS"/>
</dbReference>
<evidence type="ECO:0000313" key="8">
    <source>
        <dbReference type="EMBL" id="KAK2144112.1"/>
    </source>
</evidence>
<proteinExistence type="predicted"/>
<dbReference type="InterPro" id="IPR036734">
    <property type="entry name" value="Neur_chan_lig-bd_sf"/>
</dbReference>